<proteinExistence type="predicted"/>
<dbReference type="PANTHER" id="PTHR38445">
    <property type="entry name" value="HTH-TYPE TRANSCRIPTIONAL REPRESSOR YTRA"/>
    <property type="match status" value="1"/>
</dbReference>
<dbReference type="CDD" id="cd07377">
    <property type="entry name" value="WHTH_GntR"/>
    <property type="match status" value="1"/>
</dbReference>
<feature type="domain" description="HTH gntR-type" evidence="4">
    <location>
        <begin position="14"/>
        <end position="82"/>
    </location>
</feature>
<dbReference type="PANTHER" id="PTHR38445:SF7">
    <property type="entry name" value="GNTR-FAMILY TRANSCRIPTIONAL REGULATOR"/>
    <property type="match status" value="1"/>
</dbReference>
<evidence type="ECO:0000256" key="3">
    <source>
        <dbReference type="ARBA" id="ARBA00023163"/>
    </source>
</evidence>
<dbReference type="InterPro" id="IPR000524">
    <property type="entry name" value="Tscrpt_reg_HTH_GntR"/>
</dbReference>
<sequence length="132" mass="14538">MNIPLLLLNAESSVPPYEQIQLQLHALIASAQLAPGTALPSVRQLARDLGVAPNTIVRAYSELEREGWIVTIARRGVMVATNPPIAATEERKRRIEQAVTTLLEDVRLLNVSAQELHTELDRQLKQPGKTSS</sequence>
<evidence type="ECO:0000313" key="6">
    <source>
        <dbReference type="Proteomes" id="UP000287188"/>
    </source>
</evidence>
<keyword evidence="1" id="KW-0805">Transcription regulation</keyword>
<dbReference type="Pfam" id="PF00392">
    <property type="entry name" value="GntR"/>
    <property type="match status" value="1"/>
</dbReference>
<evidence type="ECO:0000313" key="5">
    <source>
        <dbReference type="EMBL" id="GCE24343.1"/>
    </source>
</evidence>
<dbReference type="SUPFAM" id="SSF46785">
    <property type="entry name" value="Winged helix' DNA-binding domain"/>
    <property type="match status" value="1"/>
</dbReference>
<dbReference type="GO" id="GO:0003677">
    <property type="term" value="F:DNA binding"/>
    <property type="evidence" value="ECO:0007669"/>
    <property type="project" value="UniProtKB-KW"/>
</dbReference>
<dbReference type="Gene3D" id="1.10.10.10">
    <property type="entry name" value="Winged helix-like DNA-binding domain superfamily/Winged helix DNA-binding domain"/>
    <property type="match status" value="1"/>
</dbReference>
<dbReference type="SMART" id="SM00345">
    <property type="entry name" value="HTH_GNTR"/>
    <property type="match status" value="1"/>
</dbReference>
<dbReference type="GO" id="GO:0003700">
    <property type="term" value="F:DNA-binding transcription factor activity"/>
    <property type="evidence" value="ECO:0007669"/>
    <property type="project" value="InterPro"/>
</dbReference>
<dbReference type="AlphaFoldDB" id="A0A402AZ37"/>
<organism evidence="5 6">
    <name type="scientific">Dictyobacter kobayashii</name>
    <dbReference type="NCBI Taxonomy" id="2014872"/>
    <lineage>
        <taxon>Bacteria</taxon>
        <taxon>Bacillati</taxon>
        <taxon>Chloroflexota</taxon>
        <taxon>Ktedonobacteria</taxon>
        <taxon>Ktedonobacterales</taxon>
        <taxon>Dictyobacteraceae</taxon>
        <taxon>Dictyobacter</taxon>
    </lineage>
</organism>
<name>A0A402AZ37_9CHLR</name>
<accession>A0A402AZ37</accession>
<dbReference type="EMBL" id="BIFS01000002">
    <property type="protein sequence ID" value="GCE24343.1"/>
    <property type="molecule type" value="Genomic_DNA"/>
</dbReference>
<gene>
    <name evidence="5" type="ORF">KDK_81430</name>
</gene>
<dbReference type="Proteomes" id="UP000287188">
    <property type="component" value="Unassembled WGS sequence"/>
</dbReference>
<dbReference type="RefSeq" id="WP_161978032.1">
    <property type="nucleotide sequence ID" value="NZ_BIFS01000002.1"/>
</dbReference>
<evidence type="ECO:0000256" key="1">
    <source>
        <dbReference type="ARBA" id="ARBA00023015"/>
    </source>
</evidence>
<dbReference type="InterPro" id="IPR036388">
    <property type="entry name" value="WH-like_DNA-bd_sf"/>
</dbReference>
<keyword evidence="3" id="KW-0804">Transcription</keyword>
<evidence type="ECO:0000259" key="4">
    <source>
        <dbReference type="PROSITE" id="PS50949"/>
    </source>
</evidence>
<dbReference type="PROSITE" id="PS50949">
    <property type="entry name" value="HTH_GNTR"/>
    <property type="match status" value="1"/>
</dbReference>
<reference evidence="6" key="1">
    <citation type="submission" date="2018-12" db="EMBL/GenBank/DDBJ databases">
        <title>Tengunoibacter tsumagoiensis gen. nov., sp. nov., Dictyobacter kobayashii sp. nov., D. alpinus sp. nov., and D. joshuensis sp. nov. and description of Dictyobacteraceae fam. nov. within the order Ktedonobacterales isolated from Tengu-no-mugimeshi.</title>
        <authorList>
            <person name="Wang C.M."/>
            <person name="Zheng Y."/>
            <person name="Sakai Y."/>
            <person name="Toyoda A."/>
            <person name="Minakuchi Y."/>
            <person name="Abe K."/>
            <person name="Yokota A."/>
            <person name="Yabe S."/>
        </authorList>
    </citation>
    <scope>NUCLEOTIDE SEQUENCE [LARGE SCALE GENOMIC DNA]</scope>
    <source>
        <strain evidence="6">Uno11</strain>
    </source>
</reference>
<evidence type="ECO:0000256" key="2">
    <source>
        <dbReference type="ARBA" id="ARBA00023125"/>
    </source>
</evidence>
<keyword evidence="6" id="KW-1185">Reference proteome</keyword>
<comment type="caution">
    <text evidence="5">The sequence shown here is derived from an EMBL/GenBank/DDBJ whole genome shotgun (WGS) entry which is preliminary data.</text>
</comment>
<keyword evidence="2" id="KW-0238">DNA-binding</keyword>
<protein>
    <submittedName>
        <fullName evidence="5">GntR family transcriptional regulator</fullName>
    </submittedName>
</protein>
<dbReference type="InterPro" id="IPR036390">
    <property type="entry name" value="WH_DNA-bd_sf"/>
</dbReference>